<dbReference type="InParanoid" id="A0A152A6M1"/>
<dbReference type="EMBL" id="LODT01000006">
    <property type="protein sequence ID" value="KYR01872.1"/>
    <property type="molecule type" value="Genomic_DNA"/>
</dbReference>
<gene>
    <name evidence="1" type="ORF">DLAC_01893</name>
</gene>
<organism evidence="1 2">
    <name type="scientific">Tieghemostelium lacteum</name>
    <name type="common">Slime mold</name>
    <name type="synonym">Dictyostelium lacteum</name>
    <dbReference type="NCBI Taxonomy" id="361077"/>
    <lineage>
        <taxon>Eukaryota</taxon>
        <taxon>Amoebozoa</taxon>
        <taxon>Evosea</taxon>
        <taxon>Eumycetozoa</taxon>
        <taxon>Dictyostelia</taxon>
        <taxon>Dictyosteliales</taxon>
        <taxon>Raperosteliaceae</taxon>
        <taxon>Tieghemostelium</taxon>
    </lineage>
</organism>
<dbReference type="AlphaFoldDB" id="A0A152A6M1"/>
<proteinExistence type="predicted"/>
<protein>
    <recommendedName>
        <fullName evidence="3">F-box domain-containing protein</fullName>
    </recommendedName>
</protein>
<evidence type="ECO:0008006" key="3">
    <source>
        <dbReference type="Google" id="ProtNLM"/>
    </source>
</evidence>
<comment type="caution">
    <text evidence="1">The sequence shown here is derived from an EMBL/GenBank/DDBJ whole genome shotgun (WGS) entry which is preliminary data.</text>
</comment>
<evidence type="ECO:0000313" key="2">
    <source>
        <dbReference type="Proteomes" id="UP000076078"/>
    </source>
</evidence>
<name>A0A152A6M1_TIELA</name>
<evidence type="ECO:0000313" key="1">
    <source>
        <dbReference type="EMBL" id="KYR01872.1"/>
    </source>
</evidence>
<sequence length="1039" mass="122792">MEEYNYSKTFNQNYLLKKILLEIINDRFVPVGSKLLLALVCKRWKDFAIVERIDVKTTFHKRLFETKILPRYIKSLILKVTLRTYGDIPKITYIMKQSLKQLHYFRYEYLEAMQRLYIEPEILGSLTPTQLKSFEFVVNSPYFHPELIMYKMVDFCEMLPVDLVSFQFSMLFDVGYQNCLLQMYEMVATRSFQNSISSLKRLGIGQLFRTFKEQDTFWEKLALIEHVDQLYHVPELILNHLTFMFSGALTQNMTYFGVGAECREYIEKFFNQHLSNFQNLVRLDIVNIQLEKDAPFDELFGLYLMSSQIRHLKIRNHLDPDQILLDCICKMRYLEVFKFVHDQNQVKLNGNGWSVGSFVGAPKIQVQFPHEFKSPLRTLKLRGLRQMNILQSRFVTVTPISTKLIYLNIDFEMLLKRNHQCMVHFLQVYTRLERLYIYGIVETKKSLTSEMELNLFFKNVFCNSSLKELIFMSTTMNYSLLDQLFNSYTLNATISNLKVIQFQHSVGLIHYLQNKKQCDWLISDSKSQTFFYAISYMDQQYTSPITQWDYLIRKVIYSFIADKYISIEDKTALRLVCKKWFDFVSIENYIIKSYNQRYNFERYGVPSTVKKMKLKFTQVRQSEISDKMSLAMKNLEEFKFVMSVSPSGGYPIDDLYLKCLNTESLKEFKYYNYSKNTLFNSILFQAERIAREIGRYKIESFQFSSLYTSDIQYYTRLLETLSLSTYPSVLRRINIGHKFSRYSQFISFWNALKNIDNLYQVPEMVVNNINLYESDAEGDLLPVSQTLAEEFFTLHLSKFNNLTRLELADLNSALKHGKVIGKYLIDSKIKELKITNHESTEKELISSICTMKYLEKFILKFKQNMVSKMLNVKLSHPKISFPHSFTSPLKYLKLRGLQQRDILGYEFIIKTPISLDLVHVNIDIDMLYIKVNNCLSSFIKLYPKLEVLKIYGKALNVSNEFDLLFQNVFLHQSLSELVIMVDNINDNLLDQLYHSHSLNSHISKIHVIQLKHSKELINYLKSNYYRYSIIGNKVSLFFN</sequence>
<accession>A0A152A6M1</accession>
<keyword evidence="2" id="KW-1185">Reference proteome</keyword>
<dbReference type="Proteomes" id="UP000076078">
    <property type="component" value="Unassembled WGS sequence"/>
</dbReference>
<reference evidence="1 2" key="1">
    <citation type="submission" date="2015-12" db="EMBL/GenBank/DDBJ databases">
        <title>Dictyostelia acquired genes for synthesis and detection of signals that induce cell-type specialization by lateral gene transfer from prokaryotes.</title>
        <authorList>
            <person name="Gloeckner G."/>
            <person name="Schaap P."/>
        </authorList>
    </citation>
    <scope>NUCLEOTIDE SEQUENCE [LARGE SCALE GENOMIC DNA]</scope>
    <source>
        <strain evidence="1 2">TK</strain>
    </source>
</reference>